<evidence type="ECO:0000313" key="2">
    <source>
        <dbReference type="EMBL" id="VUZ50990.1"/>
    </source>
</evidence>
<reference evidence="2 3" key="1">
    <citation type="submission" date="2019-07" db="EMBL/GenBank/DDBJ databases">
        <authorList>
            <person name="Jastrzebski P J."/>
            <person name="Paukszto L."/>
            <person name="Jastrzebski P J."/>
        </authorList>
    </citation>
    <scope>NUCLEOTIDE SEQUENCE [LARGE SCALE GENOMIC DNA]</scope>
    <source>
        <strain evidence="2 3">WMS-il1</strain>
    </source>
</reference>
<name>A0A564YV09_HYMDI</name>
<keyword evidence="3" id="KW-1185">Reference proteome</keyword>
<sequence length="107" mass="11954">MQSSMPKAFLSRPASEFTVPKQQSVQKSGLLDHQTNEICCPKGHKAGCFTLSSSETQESFTTIKSQNVLVSMTTFELNLNSFSFLSDCHRWTINSSNPRKSVVQICF</sequence>
<organism evidence="2 3">
    <name type="scientific">Hymenolepis diminuta</name>
    <name type="common">Rat tapeworm</name>
    <dbReference type="NCBI Taxonomy" id="6216"/>
    <lineage>
        <taxon>Eukaryota</taxon>
        <taxon>Metazoa</taxon>
        <taxon>Spiralia</taxon>
        <taxon>Lophotrochozoa</taxon>
        <taxon>Platyhelminthes</taxon>
        <taxon>Cestoda</taxon>
        <taxon>Eucestoda</taxon>
        <taxon>Cyclophyllidea</taxon>
        <taxon>Hymenolepididae</taxon>
        <taxon>Hymenolepis</taxon>
    </lineage>
</organism>
<evidence type="ECO:0000313" key="3">
    <source>
        <dbReference type="Proteomes" id="UP000321570"/>
    </source>
</evidence>
<gene>
    <name evidence="2" type="ORF">WMSIL1_LOCUS9710</name>
</gene>
<feature type="region of interest" description="Disordered" evidence="1">
    <location>
        <begin position="1"/>
        <end position="25"/>
    </location>
</feature>
<protein>
    <submittedName>
        <fullName evidence="2">Uncharacterized protein</fullName>
    </submittedName>
</protein>
<dbReference type="EMBL" id="CABIJS010000410">
    <property type="protein sequence ID" value="VUZ50990.1"/>
    <property type="molecule type" value="Genomic_DNA"/>
</dbReference>
<evidence type="ECO:0000256" key="1">
    <source>
        <dbReference type="SAM" id="MobiDB-lite"/>
    </source>
</evidence>
<proteinExistence type="predicted"/>
<dbReference type="AlphaFoldDB" id="A0A564YV09"/>
<accession>A0A564YV09</accession>
<dbReference type="Proteomes" id="UP000321570">
    <property type="component" value="Unassembled WGS sequence"/>
</dbReference>